<feature type="signal peptide" evidence="2">
    <location>
        <begin position="1"/>
        <end position="26"/>
    </location>
</feature>
<sequence>MTGKTLTLAALVGSLLIGTSATTVLAQQDMDRGPGAAMFVHMLQEFDTNKDGKISKDEAIAARDKMFATVDANNDGVLTPGEFRKQREAMRAARQAEMQANAPVQSGQGQGNGPGAGQGQGPQDGTGPMNAEPPRDATGNQFGWNRNSDRGPRGDCDGPRYGMGRGWGDDDGPRQGRHHGMRDDNRGPGMERDGPRGERMGGMGPRGMMQMADTDENGQISKDEAAAFADKMFTQMDTNKDGAITADDLPQRGLWGR</sequence>
<feature type="compositionally biased region" description="Low complexity" evidence="1">
    <location>
        <begin position="92"/>
        <end position="107"/>
    </location>
</feature>
<dbReference type="InterPro" id="IPR052591">
    <property type="entry name" value="CML21-like"/>
</dbReference>
<evidence type="ECO:0000256" key="2">
    <source>
        <dbReference type="SAM" id="SignalP"/>
    </source>
</evidence>
<dbReference type="Gene3D" id="1.10.238.10">
    <property type="entry name" value="EF-hand"/>
    <property type="match status" value="2"/>
</dbReference>
<dbReference type="SUPFAM" id="SSF47473">
    <property type="entry name" value="EF-hand"/>
    <property type="match status" value="1"/>
</dbReference>
<keyword evidence="5" id="KW-1185">Reference proteome</keyword>
<dbReference type="EMBL" id="BJZP01000002">
    <property type="protein sequence ID" value="GEO83607.1"/>
    <property type="molecule type" value="Genomic_DNA"/>
</dbReference>
<dbReference type="RefSeq" id="WP_147178415.1">
    <property type="nucleotide sequence ID" value="NZ_BJZP01000002.1"/>
</dbReference>
<accession>A0A512HDT4</accession>
<dbReference type="CDD" id="cd00051">
    <property type="entry name" value="EFh"/>
    <property type="match status" value="1"/>
</dbReference>
<dbReference type="InterPro" id="IPR002048">
    <property type="entry name" value="EF_hand_dom"/>
</dbReference>
<comment type="caution">
    <text evidence="4">The sequence shown here is derived from an EMBL/GenBank/DDBJ whole genome shotgun (WGS) entry which is preliminary data.</text>
</comment>
<evidence type="ECO:0000313" key="4">
    <source>
        <dbReference type="EMBL" id="GEO83607.1"/>
    </source>
</evidence>
<feature type="domain" description="EF-hand" evidence="3">
    <location>
        <begin position="34"/>
        <end position="69"/>
    </location>
</feature>
<reference evidence="4 5" key="1">
    <citation type="submission" date="2019-07" db="EMBL/GenBank/DDBJ databases">
        <title>Whole genome shotgun sequence of Rhizobium naphthalenivorans NBRC 107585.</title>
        <authorList>
            <person name="Hosoyama A."/>
            <person name="Uohara A."/>
            <person name="Ohji S."/>
            <person name="Ichikawa N."/>
        </authorList>
    </citation>
    <scope>NUCLEOTIDE SEQUENCE [LARGE SCALE GENOMIC DNA]</scope>
    <source>
        <strain evidence="4 5">NBRC 107585</strain>
    </source>
</reference>
<protein>
    <recommendedName>
        <fullName evidence="3">EF-hand domain-containing protein</fullName>
    </recommendedName>
</protein>
<gene>
    <name evidence="4" type="ORF">RNA01_05390</name>
</gene>
<feature type="region of interest" description="Disordered" evidence="1">
    <location>
        <begin position="86"/>
        <end position="212"/>
    </location>
</feature>
<feature type="chain" id="PRO_5022169909" description="EF-hand domain-containing protein" evidence="2">
    <location>
        <begin position="27"/>
        <end position="257"/>
    </location>
</feature>
<dbReference type="AlphaFoldDB" id="A0A512HDT4"/>
<dbReference type="Pfam" id="PF13202">
    <property type="entry name" value="EF-hand_5"/>
    <property type="match status" value="4"/>
</dbReference>
<feature type="compositionally biased region" description="Basic and acidic residues" evidence="1">
    <location>
        <begin position="181"/>
        <end position="199"/>
    </location>
</feature>
<dbReference type="SMART" id="SM00054">
    <property type="entry name" value="EFh"/>
    <property type="match status" value="2"/>
</dbReference>
<feature type="compositionally biased region" description="Gly residues" evidence="1">
    <location>
        <begin position="108"/>
        <end position="124"/>
    </location>
</feature>
<dbReference type="PANTHER" id="PTHR23064">
    <property type="entry name" value="TROPONIN"/>
    <property type="match status" value="1"/>
</dbReference>
<dbReference type="PROSITE" id="PS50222">
    <property type="entry name" value="EF_HAND_2"/>
    <property type="match status" value="1"/>
</dbReference>
<feature type="compositionally biased region" description="Basic and acidic residues" evidence="1">
    <location>
        <begin position="147"/>
        <end position="158"/>
    </location>
</feature>
<keyword evidence="2" id="KW-0732">Signal</keyword>
<evidence type="ECO:0000313" key="5">
    <source>
        <dbReference type="Proteomes" id="UP000321717"/>
    </source>
</evidence>
<dbReference type="InterPro" id="IPR018247">
    <property type="entry name" value="EF_Hand_1_Ca_BS"/>
</dbReference>
<evidence type="ECO:0000256" key="1">
    <source>
        <dbReference type="SAM" id="MobiDB-lite"/>
    </source>
</evidence>
<dbReference type="PROSITE" id="PS00018">
    <property type="entry name" value="EF_HAND_1"/>
    <property type="match status" value="1"/>
</dbReference>
<proteinExistence type="predicted"/>
<dbReference type="GO" id="GO:0005509">
    <property type="term" value="F:calcium ion binding"/>
    <property type="evidence" value="ECO:0007669"/>
    <property type="project" value="InterPro"/>
</dbReference>
<dbReference type="OrthoDB" id="8404005at2"/>
<organism evidence="4 5">
    <name type="scientific">Ciceribacter naphthalenivorans</name>
    <dbReference type="NCBI Taxonomy" id="1118451"/>
    <lineage>
        <taxon>Bacteria</taxon>
        <taxon>Pseudomonadati</taxon>
        <taxon>Pseudomonadota</taxon>
        <taxon>Alphaproteobacteria</taxon>
        <taxon>Hyphomicrobiales</taxon>
        <taxon>Rhizobiaceae</taxon>
        <taxon>Ciceribacter</taxon>
    </lineage>
</organism>
<dbReference type="Proteomes" id="UP000321717">
    <property type="component" value="Unassembled WGS sequence"/>
</dbReference>
<evidence type="ECO:0000259" key="3">
    <source>
        <dbReference type="PROSITE" id="PS50222"/>
    </source>
</evidence>
<name>A0A512HDT4_9HYPH</name>
<dbReference type="InterPro" id="IPR011992">
    <property type="entry name" value="EF-hand-dom_pair"/>
</dbReference>